<accession>A0AAV7SS98</accession>
<reference evidence="2" key="1">
    <citation type="journal article" date="2022" name="bioRxiv">
        <title>Sequencing and chromosome-scale assembly of the giantPleurodeles waltlgenome.</title>
        <authorList>
            <person name="Brown T."/>
            <person name="Elewa A."/>
            <person name="Iarovenko S."/>
            <person name="Subramanian E."/>
            <person name="Araus A.J."/>
            <person name="Petzold A."/>
            <person name="Susuki M."/>
            <person name="Suzuki K.-i.T."/>
            <person name="Hayashi T."/>
            <person name="Toyoda A."/>
            <person name="Oliveira C."/>
            <person name="Osipova E."/>
            <person name="Leigh N.D."/>
            <person name="Simon A."/>
            <person name="Yun M.H."/>
        </authorList>
    </citation>
    <scope>NUCLEOTIDE SEQUENCE</scope>
    <source>
        <strain evidence="2">20211129_DDA</strain>
        <tissue evidence="2">Liver</tissue>
    </source>
</reference>
<protein>
    <submittedName>
        <fullName evidence="2">Uncharacterized protein</fullName>
    </submittedName>
</protein>
<dbReference type="Proteomes" id="UP001066276">
    <property type="component" value="Chromosome 4_2"/>
</dbReference>
<proteinExistence type="predicted"/>
<gene>
    <name evidence="2" type="ORF">NDU88_007392</name>
</gene>
<name>A0AAV7SS98_PLEWA</name>
<dbReference type="AlphaFoldDB" id="A0AAV7SS98"/>
<feature type="region of interest" description="Disordered" evidence="1">
    <location>
        <begin position="1"/>
        <end position="30"/>
    </location>
</feature>
<sequence length="109" mass="11673">MARRGAVRQKASDEGSTLRGSLASQAETATPANFPRASAVTLAPKVDAGWCERVCLAPWGTVRNALIPFLTSRCPRGTSRSVISTRLKLHNTRVTVVILAQLNKALAQC</sequence>
<dbReference type="EMBL" id="JANPWB010000008">
    <property type="protein sequence ID" value="KAJ1166999.1"/>
    <property type="molecule type" value="Genomic_DNA"/>
</dbReference>
<evidence type="ECO:0000256" key="1">
    <source>
        <dbReference type="SAM" id="MobiDB-lite"/>
    </source>
</evidence>
<comment type="caution">
    <text evidence="2">The sequence shown here is derived from an EMBL/GenBank/DDBJ whole genome shotgun (WGS) entry which is preliminary data.</text>
</comment>
<evidence type="ECO:0000313" key="2">
    <source>
        <dbReference type="EMBL" id="KAJ1166999.1"/>
    </source>
</evidence>
<keyword evidence="3" id="KW-1185">Reference proteome</keyword>
<feature type="compositionally biased region" description="Polar residues" evidence="1">
    <location>
        <begin position="14"/>
        <end position="30"/>
    </location>
</feature>
<organism evidence="2 3">
    <name type="scientific">Pleurodeles waltl</name>
    <name type="common">Iberian ribbed newt</name>
    <dbReference type="NCBI Taxonomy" id="8319"/>
    <lineage>
        <taxon>Eukaryota</taxon>
        <taxon>Metazoa</taxon>
        <taxon>Chordata</taxon>
        <taxon>Craniata</taxon>
        <taxon>Vertebrata</taxon>
        <taxon>Euteleostomi</taxon>
        <taxon>Amphibia</taxon>
        <taxon>Batrachia</taxon>
        <taxon>Caudata</taxon>
        <taxon>Salamandroidea</taxon>
        <taxon>Salamandridae</taxon>
        <taxon>Pleurodelinae</taxon>
        <taxon>Pleurodeles</taxon>
    </lineage>
</organism>
<evidence type="ECO:0000313" key="3">
    <source>
        <dbReference type="Proteomes" id="UP001066276"/>
    </source>
</evidence>